<dbReference type="Gene3D" id="3.30.70.270">
    <property type="match status" value="1"/>
</dbReference>
<accession>A0A6I6DR92</accession>
<feature type="transmembrane region" description="Helical" evidence="1">
    <location>
        <begin position="114"/>
        <end position="132"/>
    </location>
</feature>
<sequence length="385" mass="41913">MNTTVPFIAVATVACIIMIGLGFLPRPSYAAAHWSLAFVLAMNASYTYLYAETTDYWFLPAYASGIFLPANAFLWTGLRFFNERRRSGWSWATVYLVASPTVLILLYPTPYYSMAFRLDFLVSCVFAVLCIAELLKLYPRVHEAILPMVVAAAIFPVFAVYGLLDGLLRWIHGNPSSDDLATVRAVNGVGTSVYIVCVLITLLLIVRQPRAASARTDGTFEAVAKNRLERAQKTGDDWWSLIDVRLDDPEDIRTALGGGAFEEIAERFCAAVNAGLPADADIEQRGETRFVALVPRSSEAARRLIVSLLERIGEPDPDHPLPVRTSASIGWATVAATGYDLDALLTAASDANAAARQMGGDRWERAGKPDVVTTGIATVTAGKRA</sequence>
<feature type="transmembrane region" description="Helical" evidence="1">
    <location>
        <begin position="6"/>
        <end position="24"/>
    </location>
</feature>
<dbReference type="SUPFAM" id="SSF55073">
    <property type="entry name" value="Nucleotide cyclase"/>
    <property type="match status" value="1"/>
</dbReference>
<dbReference type="InterPro" id="IPR000160">
    <property type="entry name" value="GGDEF_dom"/>
</dbReference>
<dbReference type="RefSeq" id="WP_156241993.1">
    <property type="nucleotide sequence ID" value="NZ_BAAAZL010000004.1"/>
</dbReference>
<proteinExistence type="predicted"/>
<feature type="transmembrane region" description="Helical" evidence="1">
    <location>
        <begin position="88"/>
        <end position="108"/>
    </location>
</feature>
<dbReference type="Proteomes" id="UP000422989">
    <property type="component" value="Chromosome"/>
</dbReference>
<dbReference type="KEGG" id="moj:D7D94_07315"/>
<feature type="transmembrane region" description="Helical" evidence="1">
    <location>
        <begin position="144"/>
        <end position="164"/>
    </location>
</feature>
<gene>
    <name evidence="3" type="ORF">D7D94_07315</name>
</gene>
<dbReference type="OrthoDB" id="5082312at2"/>
<dbReference type="SMART" id="SM00267">
    <property type="entry name" value="GGDEF"/>
    <property type="match status" value="1"/>
</dbReference>
<dbReference type="PROSITE" id="PS50887">
    <property type="entry name" value="GGDEF"/>
    <property type="match status" value="1"/>
</dbReference>
<reference evidence="3 4" key="1">
    <citation type="submission" date="2018-09" db="EMBL/GenBank/DDBJ databases">
        <title>Whole genome sequencing of Microbacterium oryzae strain MB-10T.</title>
        <authorList>
            <person name="Das S.K."/>
        </authorList>
    </citation>
    <scope>NUCLEOTIDE SEQUENCE [LARGE SCALE GENOMIC DNA]</scope>
    <source>
        <strain evidence="3 4">MB-10</strain>
    </source>
</reference>
<dbReference type="InterPro" id="IPR029787">
    <property type="entry name" value="Nucleotide_cyclase"/>
</dbReference>
<keyword evidence="1" id="KW-1133">Transmembrane helix</keyword>
<dbReference type="EMBL" id="CP032550">
    <property type="protein sequence ID" value="QGU27495.1"/>
    <property type="molecule type" value="Genomic_DNA"/>
</dbReference>
<name>A0A6I6DR92_9MICO</name>
<dbReference type="InterPro" id="IPR043128">
    <property type="entry name" value="Rev_trsase/Diguanyl_cyclase"/>
</dbReference>
<evidence type="ECO:0000256" key="1">
    <source>
        <dbReference type="SAM" id="Phobius"/>
    </source>
</evidence>
<feature type="domain" description="GGDEF" evidence="2">
    <location>
        <begin position="237"/>
        <end position="368"/>
    </location>
</feature>
<organism evidence="3 4">
    <name type="scientific">Microbacterium oryzae</name>
    <dbReference type="NCBI Taxonomy" id="743009"/>
    <lineage>
        <taxon>Bacteria</taxon>
        <taxon>Bacillati</taxon>
        <taxon>Actinomycetota</taxon>
        <taxon>Actinomycetes</taxon>
        <taxon>Micrococcales</taxon>
        <taxon>Microbacteriaceae</taxon>
        <taxon>Microbacterium</taxon>
    </lineage>
</organism>
<keyword evidence="4" id="KW-1185">Reference proteome</keyword>
<feature type="transmembrane region" description="Helical" evidence="1">
    <location>
        <begin position="184"/>
        <end position="206"/>
    </location>
</feature>
<keyword evidence="1" id="KW-0812">Transmembrane</keyword>
<keyword evidence="1" id="KW-0472">Membrane</keyword>
<dbReference type="AlphaFoldDB" id="A0A6I6DR92"/>
<evidence type="ECO:0000313" key="4">
    <source>
        <dbReference type="Proteomes" id="UP000422989"/>
    </source>
</evidence>
<evidence type="ECO:0000259" key="2">
    <source>
        <dbReference type="PROSITE" id="PS50887"/>
    </source>
</evidence>
<evidence type="ECO:0000313" key="3">
    <source>
        <dbReference type="EMBL" id="QGU27495.1"/>
    </source>
</evidence>
<protein>
    <recommendedName>
        <fullName evidence="2">GGDEF domain-containing protein</fullName>
    </recommendedName>
</protein>
<feature type="transmembrane region" description="Helical" evidence="1">
    <location>
        <begin position="57"/>
        <end position="76"/>
    </location>
</feature>
<feature type="transmembrane region" description="Helical" evidence="1">
    <location>
        <begin position="31"/>
        <end position="51"/>
    </location>
</feature>